<feature type="region of interest" description="Disordered" evidence="1">
    <location>
        <begin position="188"/>
        <end position="232"/>
    </location>
</feature>
<feature type="compositionally biased region" description="Polar residues" evidence="1">
    <location>
        <begin position="198"/>
        <end position="209"/>
    </location>
</feature>
<dbReference type="EMBL" id="JAPWTK010000312">
    <property type="protein sequence ID" value="KAJ8942823.1"/>
    <property type="molecule type" value="Genomic_DNA"/>
</dbReference>
<feature type="region of interest" description="Disordered" evidence="1">
    <location>
        <begin position="318"/>
        <end position="348"/>
    </location>
</feature>
<sequence>MFGGALTAERGNWGGGARGSGGSDQQISRGMSSVNEHMAPPAKPRMSPLEFRNTDLVSRLLAATPPYLYNMSLLPNTYFFSEMLRSFVQAKAERNSAALHPANETVQKENLTEEKQDNSADWMLKSNRKSEETPLELTMSKPELPESAYQNKPDHLNQKFDAASDQMFPNLHPSISQDGNSSNLVLPPPPPMWYPRSTPLTPTESTHNASPSESFVPSSSKEKQPHGERIEVKNETDTLNSMFKQHRHCSAFSVPVPSSSKSPTNSSEKESREIGENKRDNCDAEENKNETDEEKKKRVKDLRALIGLELVVDYMNQKPGRQADSLSSTDVESVGSPALEVVAVNDEN</sequence>
<feature type="compositionally biased region" description="Polar residues" evidence="1">
    <location>
        <begin position="23"/>
        <end position="35"/>
    </location>
</feature>
<reference evidence="2" key="1">
    <citation type="journal article" date="2023" name="Insect Mol. Biol.">
        <title>Genome sequencing provides insights into the evolution of gene families encoding plant cell wall-degrading enzymes in longhorned beetles.</title>
        <authorList>
            <person name="Shin N.R."/>
            <person name="Okamura Y."/>
            <person name="Kirsch R."/>
            <person name="Pauchet Y."/>
        </authorList>
    </citation>
    <scope>NUCLEOTIDE SEQUENCE</scope>
    <source>
        <strain evidence="2">AMC_N1</strain>
    </source>
</reference>
<dbReference type="AlphaFoldDB" id="A0AAV8XWB6"/>
<evidence type="ECO:0000256" key="1">
    <source>
        <dbReference type="SAM" id="MobiDB-lite"/>
    </source>
</evidence>
<organism evidence="2 3">
    <name type="scientific">Aromia moschata</name>
    <dbReference type="NCBI Taxonomy" id="1265417"/>
    <lineage>
        <taxon>Eukaryota</taxon>
        <taxon>Metazoa</taxon>
        <taxon>Ecdysozoa</taxon>
        <taxon>Arthropoda</taxon>
        <taxon>Hexapoda</taxon>
        <taxon>Insecta</taxon>
        <taxon>Pterygota</taxon>
        <taxon>Neoptera</taxon>
        <taxon>Endopterygota</taxon>
        <taxon>Coleoptera</taxon>
        <taxon>Polyphaga</taxon>
        <taxon>Cucujiformia</taxon>
        <taxon>Chrysomeloidea</taxon>
        <taxon>Cerambycidae</taxon>
        <taxon>Cerambycinae</taxon>
        <taxon>Callichromatini</taxon>
        <taxon>Aromia</taxon>
    </lineage>
</organism>
<name>A0AAV8XWB6_9CUCU</name>
<gene>
    <name evidence="2" type="ORF">NQ318_022837</name>
</gene>
<feature type="compositionally biased region" description="Gly residues" evidence="1">
    <location>
        <begin position="12"/>
        <end position="22"/>
    </location>
</feature>
<dbReference type="Proteomes" id="UP001162162">
    <property type="component" value="Unassembled WGS sequence"/>
</dbReference>
<feature type="region of interest" description="Disordered" evidence="1">
    <location>
        <begin position="251"/>
        <end position="300"/>
    </location>
</feature>
<feature type="region of interest" description="Disordered" evidence="1">
    <location>
        <begin position="11"/>
        <end position="47"/>
    </location>
</feature>
<feature type="compositionally biased region" description="Low complexity" evidence="1">
    <location>
        <begin position="253"/>
        <end position="266"/>
    </location>
</feature>
<feature type="compositionally biased region" description="Basic and acidic residues" evidence="1">
    <location>
        <begin position="220"/>
        <end position="232"/>
    </location>
</feature>
<feature type="compositionally biased region" description="Low complexity" evidence="1">
    <location>
        <begin position="210"/>
        <end position="219"/>
    </location>
</feature>
<evidence type="ECO:0000313" key="3">
    <source>
        <dbReference type="Proteomes" id="UP001162162"/>
    </source>
</evidence>
<feature type="compositionally biased region" description="Basic and acidic residues" evidence="1">
    <location>
        <begin position="267"/>
        <end position="296"/>
    </location>
</feature>
<evidence type="ECO:0000313" key="2">
    <source>
        <dbReference type="EMBL" id="KAJ8942823.1"/>
    </source>
</evidence>
<comment type="caution">
    <text evidence="2">The sequence shown here is derived from an EMBL/GenBank/DDBJ whole genome shotgun (WGS) entry which is preliminary data.</text>
</comment>
<proteinExistence type="predicted"/>
<accession>A0AAV8XWB6</accession>
<keyword evidence="3" id="KW-1185">Reference proteome</keyword>
<protein>
    <submittedName>
        <fullName evidence="2">Uncharacterized protein</fullName>
    </submittedName>
</protein>